<protein>
    <submittedName>
        <fullName evidence="1">Uncharacterized protein</fullName>
    </submittedName>
</protein>
<sequence>MEANVSDQEYSGSPFTVSDAVSKVTEATFGSPLINNVLRGHLAEAIIALALEPEWEWCSGDYSSWDFQSCSKGTRLEVKQSAAKQSWVLHPDSKPSAPRFDIAERSGRWETDGTFVTEVGRAAQIYIFAYHPISDESADHRHPCQWNFYVTLTSSLPSTKSISLRNLEELSAKCGIAGLARAVNAAEEDVVRASSTSA</sequence>
<comment type="caution">
    <text evidence="1">The sequence shown here is derived from an EMBL/GenBank/DDBJ whole genome shotgun (WGS) entry which is preliminary data.</text>
</comment>
<dbReference type="EMBL" id="JABCRE010000003">
    <property type="protein sequence ID" value="NMW32754.1"/>
    <property type="molecule type" value="Genomic_DNA"/>
</dbReference>
<accession>A0A848QNJ8</accession>
<organism evidence="1 2">
    <name type="scientific">Pontixanthobacter rizhaonensis</name>
    <dbReference type="NCBI Taxonomy" id="2730337"/>
    <lineage>
        <taxon>Bacteria</taxon>
        <taxon>Pseudomonadati</taxon>
        <taxon>Pseudomonadota</taxon>
        <taxon>Alphaproteobacteria</taxon>
        <taxon>Sphingomonadales</taxon>
        <taxon>Erythrobacteraceae</taxon>
        <taxon>Pontixanthobacter</taxon>
    </lineage>
</organism>
<reference evidence="1 2" key="1">
    <citation type="submission" date="2020-04" db="EMBL/GenBank/DDBJ databases">
        <authorList>
            <person name="Liu A."/>
        </authorList>
    </citation>
    <scope>NUCLEOTIDE SEQUENCE [LARGE SCALE GENOMIC DNA]</scope>
    <source>
        <strain evidence="1 2">RZ02</strain>
    </source>
</reference>
<gene>
    <name evidence="1" type="ORF">HKD42_11840</name>
</gene>
<proteinExistence type="predicted"/>
<name>A0A848QNJ8_9SPHN</name>
<dbReference type="AlphaFoldDB" id="A0A848QNJ8"/>
<dbReference type="Proteomes" id="UP000561181">
    <property type="component" value="Unassembled WGS sequence"/>
</dbReference>
<evidence type="ECO:0000313" key="2">
    <source>
        <dbReference type="Proteomes" id="UP000561181"/>
    </source>
</evidence>
<keyword evidence="2" id="KW-1185">Reference proteome</keyword>
<evidence type="ECO:0000313" key="1">
    <source>
        <dbReference type="EMBL" id="NMW32754.1"/>
    </source>
</evidence>
<dbReference type="RefSeq" id="WP_170013596.1">
    <property type="nucleotide sequence ID" value="NZ_JABCRE010000003.1"/>
</dbReference>